<sequence length="157" mass="17615">MKDMGALRYFLGIEVDQCKDGIFLSQRKYVMDLLKDYGMLQCKPLKLPMDSHVKLTSGEGDPMPHAEPYQKLVGKLIYLTLTRPDIAFTVHVLSKFMHQPTSIHMQAAKRVLRYLAGSPRQGILLANNSSVQLQAYCDSDWGGCASTRRSTSGFCIL</sequence>
<feature type="non-terminal residue" evidence="1">
    <location>
        <position position="157"/>
    </location>
</feature>
<accession>A0A0J7YLT6</accession>
<reference evidence="1 2" key="1">
    <citation type="journal article" date="2014" name="Nature">
        <title>The genome of the recently domesticated crop plant sugar beet (Beta vulgaris).</title>
        <authorList>
            <person name="Dohm J.C."/>
            <person name="Minoche A.E."/>
            <person name="Holtgrawe D."/>
            <person name="Capella-Gutierrez S."/>
            <person name="Zakrzewski F."/>
            <person name="Tafer H."/>
            <person name="Rupp O."/>
            <person name="Sorensen T.R."/>
            <person name="Stracke R."/>
            <person name="Reinhardt R."/>
            <person name="Goesmann A."/>
            <person name="Kraft T."/>
            <person name="Schulz B."/>
            <person name="Stadler P.F."/>
            <person name="Schmidt T."/>
            <person name="Gabaldon T."/>
            <person name="Lehrach H."/>
            <person name="Weisshaar B."/>
            <person name="Himmelbauer H."/>
        </authorList>
    </citation>
    <scope>NUCLEOTIDE SEQUENCE [LARGE SCALE GENOMIC DNA]</scope>
    <source>
        <tissue evidence="1">Taproot</tissue>
    </source>
</reference>
<gene>
    <name evidence="1" type="ORF">BVRB_018930</name>
</gene>
<dbReference type="SUPFAM" id="SSF56672">
    <property type="entry name" value="DNA/RNA polymerases"/>
    <property type="match status" value="1"/>
</dbReference>
<dbReference type="OrthoDB" id="1688190at2759"/>
<dbReference type="OMA" id="CTSPLEY"/>
<dbReference type="PANTHER" id="PTHR11439">
    <property type="entry name" value="GAG-POL-RELATED RETROTRANSPOSON"/>
    <property type="match status" value="1"/>
</dbReference>
<dbReference type="Proteomes" id="UP000035740">
    <property type="component" value="Unassembled WGS sequence"/>
</dbReference>
<dbReference type="PANTHER" id="PTHR11439:SF498">
    <property type="entry name" value="DNAK FAMILY PROTEIN"/>
    <property type="match status" value="1"/>
</dbReference>
<organism evidence="1 2">
    <name type="scientific">Beta vulgaris subsp. vulgaris</name>
    <name type="common">Beet</name>
    <dbReference type="NCBI Taxonomy" id="3555"/>
    <lineage>
        <taxon>Eukaryota</taxon>
        <taxon>Viridiplantae</taxon>
        <taxon>Streptophyta</taxon>
        <taxon>Embryophyta</taxon>
        <taxon>Tracheophyta</taxon>
        <taxon>Spermatophyta</taxon>
        <taxon>Magnoliopsida</taxon>
        <taxon>eudicotyledons</taxon>
        <taxon>Gunneridae</taxon>
        <taxon>Pentapetalae</taxon>
        <taxon>Caryophyllales</taxon>
        <taxon>Chenopodiaceae</taxon>
        <taxon>Betoideae</taxon>
        <taxon>Beta</taxon>
    </lineage>
</organism>
<dbReference type="Gramene" id="KMS64571">
    <property type="protein sequence ID" value="KMS64571"/>
    <property type="gene ID" value="BVRB_018930"/>
</dbReference>
<dbReference type="InterPro" id="IPR043502">
    <property type="entry name" value="DNA/RNA_pol_sf"/>
</dbReference>
<evidence type="ECO:0000313" key="2">
    <source>
        <dbReference type="Proteomes" id="UP000035740"/>
    </source>
</evidence>
<evidence type="ECO:0000313" key="1">
    <source>
        <dbReference type="EMBL" id="KMS64571.1"/>
    </source>
</evidence>
<name>A0A0J7YLT6_BETVV</name>
<keyword evidence="2" id="KW-1185">Reference proteome</keyword>
<proteinExistence type="predicted"/>
<protein>
    <recommendedName>
        <fullName evidence="3">Reverse transcriptase Ty1/copia-type domain-containing protein</fullName>
    </recommendedName>
</protein>
<evidence type="ECO:0008006" key="3">
    <source>
        <dbReference type="Google" id="ProtNLM"/>
    </source>
</evidence>
<dbReference type="AlphaFoldDB" id="A0A0J7YLT6"/>
<dbReference type="EMBL" id="KQ127867">
    <property type="protein sequence ID" value="KMS64571.1"/>
    <property type="molecule type" value="Genomic_DNA"/>
</dbReference>